<reference evidence="1" key="1">
    <citation type="submission" date="2018-05" db="EMBL/GenBank/DDBJ databases">
        <title>Draft genome of Mucuna pruriens seed.</title>
        <authorList>
            <person name="Nnadi N.E."/>
            <person name="Vos R."/>
            <person name="Hasami M.H."/>
            <person name="Devisetty U.K."/>
            <person name="Aguiy J.C."/>
        </authorList>
    </citation>
    <scope>NUCLEOTIDE SEQUENCE [LARGE SCALE GENOMIC DNA]</scope>
    <source>
        <strain evidence="1">JCA_2017</strain>
    </source>
</reference>
<organism evidence="1 2">
    <name type="scientific">Mucuna pruriens</name>
    <name type="common">Velvet bean</name>
    <name type="synonym">Dolichos pruriens</name>
    <dbReference type="NCBI Taxonomy" id="157652"/>
    <lineage>
        <taxon>Eukaryota</taxon>
        <taxon>Viridiplantae</taxon>
        <taxon>Streptophyta</taxon>
        <taxon>Embryophyta</taxon>
        <taxon>Tracheophyta</taxon>
        <taxon>Spermatophyta</taxon>
        <taxon>Magnoliopsida</taxon>
        <taxon>eudicotyledons</taxon>
        <taxon>Gunneridae</taxon>
        <taxon>Pentapetalae</taxon>
        <taxon>rosids</taxon>
        <taxon>fabids</taxon>
        <taxon>Fabales</taxon>
        <taxon>Fabaceae</taxon>
        <taxon>Papilionoideae</taxon>
        <taxon>50 kb inversion clade</taxon>
        <taxon>NPAAA clade</taxon>
        <taxon>indigoferoid/millettioid clade</taxon>
        <taxon>Phaseoleae</taxon>
        <taxon>Mucuna</taxon>
    </lineage>
</organism>
<dbReference type="AlphaFoldDB" id="A0A371F265"/>
<sequence length="121" mass="13841">MTKNWLRLFEHAQRRLLKTPVKRVNYIVFSLVKGGKRDQEGHWRKLLKLKRISWVSKIFSFEETLTPAPALALVNPPKDSSLFPKPCSTSIQPLSNVIQNSSFELVPLHSLAQLRMIGSTC</sequence>
<keyword evidence="2" id="KW-1185">Reference proteome</keyword>
<dbReference type="EMBL" id="QJKJ01010928">
    <property type="protein sequence ID" value="RDX72378.1"/>
    <property type="molecule type" value="Genomic_DNA"/>
</dbReference>
<feature type="non-terminal residue" evidence="1">
    <location>
        <position position="1"/>
    </location>
</feature>
<protein>
    <submittedName>
        <fullName evidence="1">Uncharacterized protein</fullName>
    </submittedName>
</protein>
<gene>
    <name evidence="1" type="ORF">CR513_48141</name>
</gene>
<proteinExistence type="predicted"/>
<evidence type="ECO:0000313" key="1">
    <source>
        <dbReference type="EMBL" id="RDX72378.1"/>
    </source>
</evidence>
<accession>A0A371F265</accession>
<dbReference type="Proteomes" id="UP000257109">
    <property type="component" value="Unassembled WGS sequence"/>
</dbReference>
<evidence type="ECO:0000313" key="2">
    <source>
        <dbReference type="Proteomes" id="UP000257109"/>
    </source>
</evidence>
<comment type="caution">
    <text evidence="1">The sequence shown here is derived from an EMBL/GenBank/DDBJ whole genome shotgun (WGS) entry which is preliminary data.</text>
</comment>
<name>A0A371F265_MUCPR</name>